<feature type="compositionally biased region" description="Polar residues" evidence="1">
    <location>
        <begin position="151"/>
        <end position="160"/>
    </location>
</feature>
<accession>A0A9P7GLY3</accession>
<dbReference type="OrthoDB" id="10321936at2759"/>
<reference evidence="2" key="2">
    <citation type="submission" date="2021-10" db="EMBL/GenBank/DDBJ databases">
        <title>Phylogenomics reveals ancestral predisposition of the termite-cultivated fungus Termitomyces towards a domesticated lifestyle.</title>
        <authorList>
            <person name="Auxier B."/>
            <person name="Grum-Grzhimaylo A."/>
            <person name="Cardenas M.E."/>
            <person name="Lodge J.D."/>
            <person name="Laessoe T."/>
            <person name="Pedersen O."/>
            <person name="Smith M.E."/>
            <person name="Kuyper T.W."/>
            <person name="Franco-Molano E.A."/>
            <person name="Baroni T.J."/>
            <person name="Aanen D.K."/>
        </authorList>
    </citation>
    <scope>NUCLEOTIDE SEQUENCE</scope>
    <source>
        <strain evidence="2">D49</strain>
    </source>
</reference>
<organism evidence="2 3">
    <name type="scientific">Sphagnurus paluster</name>
    <dbReference type="NCBI Taxonomy" id="117069"/>
    <lineage>
        <taxon>Eukaryota</taxon>
        <taxon>Fungi</taxon>
        <taxon>Dikarya</taxon>
        <taxon>Basidiomycota</taxon>
        <taxon>Agaricomycotina</taxon>
        <taxon>Agaricomycetes</taxon>
        <taxon>Agaricomycetidae</taxon>
        <taxon>Agaricales</taxon>
        <taxon>Tricholomatineae</taxon>
        <taxon>Lyophyllaceae</taxon>
        <taxon>Sphagnurus</taxon>
    </lineage>
</organism>
<feature type="region of interest" description="Disordered" evidence="1">
    <location>
        <begin position="125"/>
        <end position="164"/>
    </location>
</feature>
<evidence type="ECO:0000256" key="1">
    <source>
        <dbReference type="SAM" id="MobiDB-lite"/>
    </source>
</evidence>
<reference evidence="2" key="1">
    <citation type="submission" date="2021-02" db="EMBL/GenBank/DDBJ databases">
        <authorList>
            <person name="Nieuwenhuis M."/>
            <person name="Van De Peppel L.J.J."/>
        </authorList>
    </citation>
    <scope>NUCLEOTIDE SEQUENCE</scope>
    <source>
        <strain evidence="2">D49</strain>
    </source>
</reference>
<gene>
    <name evidence="2" type="ORF">H0H81_004580</name>
</gene>
<keyword evidence="3" id="KW-1185">Reference proteome</keyword>
<proteinExistence type="predicted"/>
<dbReference type="AlphaFoldDB" id="A0A9P7GLY3"/>
<evidence type="ECO:0000313" key="2">
    <source>
        <dbReference type="EMBL" id="KAG5649332.1"/>
    </source>
</evidence>
<dbReference type="Proteomes" id="UP000717328">
    <property type="component" value="Unassembled WGS sequence"/>
</dbReference>
<comment type="caution">
    <text evidence="2">The sequence shown here is derived from an EMBL/GenBank/DDBJ whole genome shotgun (WGS) entry which is preliminary data.</text>
</comment>
<dbReference type="EMBL" id="JABCKI010001161">
    <property type="protein sequence ID" value="KAG5649332.1"/>
    <property type="molecule type" value="Genomic_DNA"/>
</dbReference>
<protein>
    <submittedName>
        <fullName evidence="2">Uncharacterized protein</fullName>
    </submittedName>
</protein>
<sequence>MPLSQVDFDEFVRQVIFFENVIQQNQPTIARNMSKARVIHKQLASGSNCQSFDQIHRETAPALMARLKELELFCLNNVNPINFDGYVETSYVALGAITILGLQQQALLSFKQQCELHKRLLTHAFPGDERSKQRKRRDRQATSPAFPPLQPETSNLTNQDFPGPNCVIKQDDAIRRVEANDLSVVGRLFGLSQRQDGEQDLWWLMSLKVERGSISFELKFNDVPSVPHTREELKALIAETDWVFLGDPVAK</sequence>
<name>A0A9P7GLY3_9AGAR</name>
<evidence type="ECO:0000313" key="3">
    <source>
        <dbReference type="Proteomes" id="UP000717328"/>
    </source>
</evidence>